<dbReference type="InterPro" id="IPR051018">
    <property type="entry name" value="Bacteriophage_GH24"/>
</dbReference>
<dbReference type="PANTHER" id="PTHR38107:SF3">
    <property type="entry name" value="LYSOZYME RRRD-RELATED"/>
    <property type="match status" value="1"/>
</dbReference>
<dbReference type="PANTHER" id="PTHR38107">
    <property type="match status" value="1"/>
</dbReference>
<dbReference type="EC" id="3.2.1.17" evidence="4"/>
<keyword evidence="4 5" id="KW-0378">Hydrolase</keyword>
<keyword evidence="3" id="KW-1035">Host cytoplasm</keyword>
<dbReference type="Pfam" id="PF00959">
    <property type="entry name" value="Phage_lysozyme"/>
    <property type="match status" value="1"/>
</dbReference>
<dbReference type="InterPro" id="IPR033907">
    <property type="entry name" value="Endolysin_autolysin"/>
</dbReference>
<evidence type="ECO:0000256" key="2">
    <source>
        <dbReference type="ARBA" id="ARBA00022638"/>
    </source>
</evidence>
<organism evidence="5">
    <name type="scientific">Campylobacter jejuni</name>
    <dbReference type="NCBI Taxonomy" id="197"/>
    <lineage>
        <taxon>Bacteria</taxon>
        <taxon>Pseudomonadati</taxon>
        <taxon>Campylobacterota</taxon>
        <taxon>Epsilonproteobacteria</taxon>
        <taxon>Campylobacterales</taxon>
        <taxon>Campylobacteraceae</taxon>
        <taxon>Campylobacter</taxon>
    </lineage>
</organism>
<dbReference type="GO" id="GO:0016998">
    <property type="term" value="P:cell wall macromolecule catabolic process"/>
    <property type="evidence" value="ECO:0007669"/>
    <property type="project" value="InterPro"/>
</dbReference>
<keyword evidence="1 4" id="KW-0929">Antimicrobial</keyword>
<protein>
    <recommendedName>
        <fullName evidence="4">Lysozyme</fullName>
        <ecNumber evidence="4">3.2.1.17</ecNumber>
    </recommendedName>
</protein>
<comment type="caution">
    <text evidence="5">The sequence shown here is derived from an EMBL/GenBank/DDBJ whole genome shotgun (WGS) entry which is preliminary data.</text>
</comment>
<gene>
    <name evidence="5" type="ORF">GTV39_08755</name>
</gene>
<proteinExistence type="inferred from homology"/>
<dbReference type="InterPro" id="IPR023347">
    <property type="entry name" value="Lysozyme_dom_sf"/>
</dbReference>
<dbReference type="GO" id="GO:0042742">
    <property type="term" value="P:defense response to bacterium"/>
    <property type="evidence" value="ECO:0007669"/>
    <property type="project" value="UniProtKB-KW"/>
</dbReference>
<dbReference type="GO" id="GO:0009253">
    <property type="term" value="P:peptidoglycan catabolic process"/>
    <property type="evidence" value="ECO:0007669"/>
    <property type="project" value="InterPro"/>
</dbReference>
<comment type="similarity">
    <text evidence="4">Belongs to the glycosyl hydrolase 24 family.</text>
</comment>
<reference evidence="5" key="1">
    <citation type="submission" date="2020-01" db="EMBL/GenBank/DDBJ databases">
        <authorList>
            <consortium name="PulseNet: The National Subtyping Network for Foodborne Disease Surveillance"/>
            <person name="Tarr C.L."/>
            <person name="Trees E."/>
            <person name="Katz L.S."/>
            <person name="Carleton-Romer H.A."/>
            <person name="Stroika S."/>
            <person name="Kucerova Z."/>
            <person name="Roache K.F."/>
            <person name="Sabol A.L."/>
            <person name="Besser J."/>
            <person name="Gerner-Smidt P."/>
        </authorList>
    </citation>
    <scope>NUCLEOTIDE SEQUENCE</scope>
    <source>
        <strain evidence="5">PNUSAC014900</strain>
    </source>
</reference>
<dbReference type="SUPFAM" id="SSF53955">
    <property type="entry name" value="Lysozyme-like"/>
    <property type="match status" value="1"/>
</dbReference>
<keyword evidence="4" id="KW-0326">Glycosidase</keyword>
<evidence type="ECO:0000313" key="5">
    <source>
        <dbReference type="EMBL" id="EDO8430343.1"/>
    </source>
</evidence>
<evidence type="ECO:0000256" key="1">
    <source>
        <dbReference type="ARBA" id="ARBA00022529"/>
    </source>
</evidence>
<dbReference type="GO" id="GO:0031640">
    <property type="term" value="P:killing of cells of another organism"/>
    <property type="evidence" value="ECO:0007669"/>
    <property type="project" value="UniProtKB-KW"/>
</dbReference>
<comment type="catalytic activity">
    <reaction evidence="4">
        <text>Hydrolysis of (1-&gt;4)-beta-linkages between N-acetylmuramic acid and N-acetyl-D-glucosamine residues in a peptidoglycan and between N-acetyl-D-glucosamine residues in chitodextrins.</text>
        <dbReference type="EC" id="3.2.1.17"/>
    </reaction>
</comment>
<dbReference type="AlphaFoldDB" id="A0A693TPC3"/>
<evidence type="ECO:0000256" key="3">
    <source>
        <dbReference type="ARBA" id="ARBA00023200"/>
    </source>
</evidence>
<dbReference type="GO" id="GO:0003796">
    <property type="term" value="F:lysozyme activity"/>
    <property type="evidence" value="ECO:0007669"/>
    <property type="project" value="UniProtKB-EC"/>
</dbReference>
<dbReference type="CDD" id="cd00737">
    <property type="entry name" value="lyz_endolysin_autolysin"/>
    <property type="match status" value="1"/>
</dbReference>
<dbReference type="InterPro" id="IPR023346">
    <property type="entry name" value="Lysozyme-like_dom_sf"/>
</dbReference>
<dbReference type="Gene3D" id="1.10.530.40">
    <property type="match status" value="1"/>
</dbReference>
<dbReference type="InterPro" id="IPR002196">
    <property type="entry name" value="Glyco_hydro_24"/>
</dbReference>
<name>A0A693TPC3_CAMJU</name>
<sequence>MTHLSNDGQNLLKNIEKLRLKPYNDQNGKEITSYVKGATIGYGHLIGQNEWDLYKNGITLQEADKLFKSDLLPFENAVKNSINSSLAQNEFDDLVILCFNIGIDNFKNSFVAKIINAEKTGYKTLKEAWIAWNKSQNKVMQGLI</sequence>
<evidence type="ECO:0000256" key="4">
    <source>
        <dbReference type="RuleBase" id="RU003788"/>
    </source>
</evidence>
<keyword evidence="2 4" id="KW-0081">Bacteriolytic enzyme</keyword>
<accession>A0A693TPC3</accession>
<dbReference type="EMBL" id="AANHTE010000020">
    <property type="protein sequence ID" value="EDO8430343.1"/>
    <property type="molecule type" value="Genomic_DNA"/>
</dbReference>